<dbReference type="GO" id="GO:0043916">
    <property type="term" value="F:DNA-7-methylguanine glycosylase activity"/>
    <property type="evidence" value="ECO:0007669"/>
    <property type="project" value="TreeGrafter"/>
</dbReference>
<evidence type="ECO:0000256" key="3">
    <source>
        <dbReference type="ARBA" id="ARBA00012000"/>
    </source>
</evidence>
<evidence type="ECO:0000256" key="4">
    <source>
        <dbReference type="ARBA" id="ARBA00022763"/>
    </source>
</evidence>
<comment type="catalytic activity">
    <reaction evidence="1">
        <text>Hydrolysis of alkylated DNA, releasing 3-methyladenine, 3-methylguanine, 7-methylguanine and 7-methyladenine.</text>
        <dbReference type="EC" id="3.2.2.21"/>
    </reaction>
</comment>
<dbReference type="Pfam" id="PF00730">
    <property type="entry name" value="HhH-GPD"/>
    <property type="match status" value="1"/>
</dbReference>
<dbReference type="GO" id="GO:0032993">
    <property type="term" value="C:protein-DNA complex"/>
    <property type="evidence" value="ECO:0007669"/>
    <property type="project" value="TreeGrafter"/>
</dbReference>
<dbReference type="PANTHER" id="PTHR43003">
    <property type="entry name" value="DNA-3-METHYLADENINE GLYCOSYLASE"/>
    <property type="match status" value="1"/>
</dbReference>
<evidence type="ECO:0000259" key="6">
    <source>
        <dbReference type="SMART" id="SM00478"/>
    </source>
</evidence>
<accession>A0A0G1GNT6</accession>
<dbReference type="EC" id="3.2.2.21" evidence="3"/>
<evidence type="ECO:0000256" key="2">
    <source>
        <dbReference type="ARBA" id="ARBA00010817"/>
    </source>
</evidence>
<feature type="domain" description="HhH-GPD" evidence="6">
    <location>
        <begin position="43"/>
        <end position="195"/>
    </location>
</feature>
<reference evidence="7 8" key="1">
    <citation type="journal article" date="2015" name="Nature">
        <title>rRNA introns, odd ribosomes, and small enigmatic genomes across a large radiation of phyla.</title>
        <authorList>
            <person name="Brown C.T."/>
            <person name="Hug L.A."/>
            <person name="Thomas B.C."/>
            <person name="Sharon I."/>
            <person name="Castelle C.J."/>
            <person name="Singh A."/>
            <person name="Wilkins M.J."/>
            <person name="Williams K.H."/>
            <person name="Banfield J.F."/>
        </authorList>
    </citation>
    <scope>NUCLEOTIDE SEQUENCE [LARGE SCALE GENOMIC DNA]</scope>
</reference>
<evidence type="ECO:0000313" key="8">
    <source>
        <dbReference type="Proteomes" id="UP000034069"/>
    </source>
</evidence>
<dbReference type="GO" id="GO:0006307">
    <property type="term" value="P:DNA alkylation repair"/>
    <property type="evidence" value="ECO:0007669"/>
    <property type="project" value="TreeGrafter"/>
</dbReference>
<keyword evidence="4" id="KW-0227">DNA damage</keyword>
<dbReference type="Gene3D" id="1.10.1670.40">
    <property type="match status" value="1"/>
</dbReference>
<protein>
    <recommendedName>
        <fullName evidence="3">DNA-3-methyladenine glycosylase II</fullName>
        <ecNumber evidence="3">3.2.2.21</ecNumber>
    </recommendedName>
</protein>
<dbReference type="Gene3D" id="1.10.340.30">
    <property type="entry name" value="Hypothetical protein, domain 2"/>
    <property type="match status" value="1"/>
</dbReference>
<evidence type="ECO:0000313" key="7">
    <source>
        <dbReference type="EMBL" id="KKT36180.1"/>
    </source>
</evidence>
<sequence length="197" mass="22510">MDEKTKEHLSRDPVMKKLLSSFVVKEYWGQQPDSFLSLIEIVTGQQLSMKAAKSIFNRLLSLYPETPTPKAMLDTQAETLRSVGLSNSKALYVKNIAQAIEDNKITLESFEALSDEEIASQLLEIKGVGPWTVEMFLIFTLHRQDIFSIGDLGLRTAIEKLYGINRNDKNAILKQSETWRPHRTHACRLLWMSLEKI</sequence>
<name>A0A0G1GNT6_9BACT</name>
<dbReference type="SUPFAM" id="SSF48150">
    <property type="entry name" value="DNA-glycosylase"/>
    <property type="match status" value="1"/>
</dbReference>
<dbReference type="GO" id="GO:0005737">
    <property type="term" value="C:cytoplasm"/>
    <property type="evidence" value="ECO:0007669"/>
    <property type="project" value="TreeGrafter"/>
</dbReference>
<comment type="caution">
    <text evidence="7">The sequence shown here is derived from an EMBL/GenBank/DDBJ whole genome shotgun (WGS) entry which is preliminary data.</text>
</comment>
<evidence type="ECO:0000256" key="5">
    <source>
        <dbReference type="ARBA" id="ARBA00023204"/>
    </source>
</evidence>
<dbReference type="GO" id="GO:0032131">
    <property type="term" value="F:alkylated DNA binding"/>
    <property type="evidence" value="ECO:0007669"/>
    <property type="project" value="TreeGrafter"/>
</dbReference>
<keyword evidence="5" id="KW-0234">DNA repair</keyword>
<dbReference type="EMBL" id="LCHN01000005">
    <property type="protein sequence ID" value="KKT36180.1"/>
    <property type="molecule type" value="Genomic_DNA"/>
</dbReference>
<dbReference type="CDD" id="cd00056">
    <property type="entry name" value="ENDO3c"/>
    <property type="match status" value="1"/>
</dbReference>
<dbReference type="SMART" id="SM00478">
    <property type="entry name" value="ENDO3c"/>
    <property type="match status" value="1"/>
</dbReference>
<dbReference type="InterPro" id="IPR003265">
    <property type="entry name" value="HhH-GPD_domain"/>
</dbReference>
<dbReference type="Proteomes" id="UP000034069">
    <property type="component" value="Unassembled WGS sequence"/>
</dbReference>
<dbReference type="GO" id="GO:0006285">
    <property type="term" value="P:base-excision repair, AP site formation"/>
    <property type="evidence" value="ECO:0007669"/>
    <property type="project" value="TreeGrafter"/>
</dbReference>
<organism evidence="7 8">
    <name type="scientific">Candidatus Collierbacteria bacterium GW2011_GWA1_44_12</name>
    <dbReference type="NCBI Taxonomy" id="1618376"/>
    <lineage>
        <taxon>Bacteria</taxon>
        <taxon>Candidatus Collieribacteriota</taxon>
    </lineage>
</organism>
<dbReference type="AlphaFoldDB" id="A0A0G1GNT6"/>
<evidence type="ECO:0000256" key="1">
    <source>
        <dbReference type="ARBA" id="ARBA00000086"/>
    </source>
</evidence>
<proteinExistence type="inferred from homology"/>
<dbReference type="InterPro" id="IPR011257">
    <property type="entry name" value="DNA_glycosylase"/>
</dbReference>
<gene>
    <name evidence="7" type="ORF">UW23_C0005G0012</name>
</gene>
<comment type="similarity">
    <text evidence="2">Belongs to the alkylbase DNA glycosidase AlkA family.</text>
</comment>
<dbReference type="PANTHER" id="PTHR43003:SF5">
    <property type="entry name" value="DNA-3-METHYLADENINE GLYCOSYLASE"/>
    <property type="match status" value="1"/>
</dbReference>
<dbReference type="GO" id="GO:0008725">
    <property type="term" value="F:DNA-3-methyladenine glycosylase activity"/>
    <property type="evidence" value="ECO:0007669"/>
    <property type="project" value="TreeGrafter"/>
</dbReference>
<dbReference type="InterPro" id="IPR051912">
    <property type="entry name" value="Alkylbase_DNA_Glycosylase/TA"/>
</dbReference>
<dbReference type="FunFam" id="1.10.340.30:FF:000004">
    <property type="entry name" value="DNA-3-methyladenine glycosylase II"/>
    <property type="match status" value="1"/>
</dbReference>